<dbReference type="AlphaFoldDB" id="X1TEX3"/>
<accession>X1TEX3</accession>
<evidence type="ECO:0008006" key="2">
    <source>
        <dbReference type="Google" id="ProtNLM"/>
    </source>
</evidence>
<feature type="non-terminal residue" evidence="1">
    <location>
        <position position="153"/>
    </location>
</feature>
<proteinExistence type="predicted"/>
<gene>
    <name evidence="1" type="ORF">S12H4_24497</name>
</gene>
<evidence type="ECO:0000313" key="1">
    <source>
        <dbReference type="EMBL" id="GAI78569.1"/>
    </source>
</evidence>
<reference evidence="1" key="1">
    <citation type="journal article" date="2014" name="Front. Microbiol.">
        <title>High frequency of phylogenetically diverse reductive dehalogenase-homologous genes in deep subseafloor sedimentary metagenomes.</title>
        <authorList>
            <person name="Kawai M."/>
            <person name="Futagami T."/>
            <person name="Toyoda A."/>
            <person name="Takaki Y."/>
            <person name="Nishi S."/>
            <person name="Hori S."/>
            <person name="Arai W."/>
            <person name="Tsubouchi T."/>
            <person name="Morono Y."/>
            <person name="Uchiyama I."/>
            <person name="Ito T."/>
            <person name="Fujiyama A."/>
            <person name="Inagaki F."/>
            <person name="Takami H."/>
        </authorList>
    </citation>
    <scope>NUCLEOTIDE SEQUENCE</scope>
    <source>
        <strain evidence="1">Expedition CK06-06</strain>
    </source>
</reference>
<dbReference type="EMBL" id="BARW01013315">
    <property type="protein sequence ID" value="GAI78569.1"/>
    <property type="molecule type" value="Genomic_DNA"/>
</dbReference>
<name>X1TEX3_9ZZZZ</name>
<feature type="non-terminal residue" evidence="1">
    <location>
        <position position="1"/>
    </location>
</feature>
<protein>
    <recommendedName>
        <fullName evidence="2">Secretion system C-terminal sorting domain-containing protein</fullName>
    </recommendedName>
</protein>
<organism evidence="1">
    <name type="scientific">marine sediment metagenome</name>
    <dbReference type="NCBI Taxonomy" id="412755"/>
    <lineage>
        <taxon>unclassified sequences</taxon>
        <taxon>metagenomes</taxon>
        <taxon>ecological metagenomes</taxon>
    </lineage>
</organism>
<comment type="caution">
    <text evidence="1">The sequence shown here is derived from an EMBL/GenBank/DDBJ whole genome shotgun (WGS) entry which is preliminary data.</text>
</comment>
<sequence length="153" mass="17282">LIRKFLNVSGALGSAKTGSMLEFQYFYSPLSQGKCLGDAFKEWFAIMGEAWGDTSRSWFYGMTLISDPTLTVIDSLTAIAEAPEMKKSEIKLYITPNPASHYVEFQLSDNEKKLVELIIYGVDGRIVWREKKECTSLLRWDCGKIPAGIYFSN</sequence>